<dbReference type="Proteomes" id="UP000006968">
    <property type="component" value="Chromosome VII"/>
</dbReference>
<comment type="caution">
    <text evidence="2">The sequence shown here is derived from an EMBL/GenBank/DDBJ whole genome shotgun (WGS) entry which is preliminary data.</text>
</comment>
<dbReference type="HOGENOM" id="CLU_078573_1_0_1"/>
<dbReference type="Gene3D" id="6.20.20.10">
    <property type="match status" value="1"/>
</dbReference>
<dbReference type="PANTHER" id="PTHR28031">
    <property type="entry name" value="PROLINE-RICH PROTEIN HUA1"/>
    <property type="match status" value="1"/>
</dbReference>
<protein>
    <submittedName>
        <fullName evidence="2">Hua1p</fullName>
    </submittedName>
</protein>
<dbReference type="EMBL" id="ALIE01000089">
    <property type="protein sequence ID" value="EJS43611.1"/>
    <property type="molecule type" value="Genomic_DNA"/>
</dbReference>
<feature type="region of interest" description="Disordered" evidence="1">
    <location>
        <begin position="1"/>
        <end position="81"/>
    </location>
</feature>
<sequence length="194" mass="21727">MSGDPRDDELPSYEDVLKEEERLQAQPPRPPRPATNAPPRPQQRPSTVPSTSSSHTHTHTHSYTSSGSNVRPSPKPQQNPSLPWIYPARFYCSKCGNTGYKIKNGRSCKTCWRRFAPQNNTVAAPTLYTNYAMPVYTSAWQGNRPLYVQPGDPRLGGILCGECRGSGRTRFLLDEDICPLCHGVGRIITQPQRY</sequence>
<gene>
    <name evidence="2" type="ORF">SU7_1368</name>
</gene>
<dbReference type="AlphaFoldDB" id="J8Q4S0"/>
<accession>J8Q4S0</accession>
<dbReference type="GO" id="GO:0005737">
    <property type="term" value="C:cytoplasm"/>
    <property type="evidence" value="ECO:0007669"/>
    <property type="project" value="TreeGrafter"/>
</dbReference>
<keyword evidence="3" id="KW-1185">Reference proteome</keyword>
<evidence type="ECO:0000313" key="2">
    <source>
        <dbReference type="EMBL" id="EJS43611.1"/>
    </source>
</evidence>
<feature type="compositionally biased region" description="Basic and acidic residues" evidence="1">
    <location>
        <begin position="1"/>
        <end position="23"/>
    </location>
</feature>
<organism evidence="2 3">
    <name type="scientific">Saccharomyces arboricola (strain H-6 / AS 2.3317 / CBS 10644)</name>
    <name type="common">Yeast</name>
    <dbReference type="NCBI Taxonomy" id="1160507"/>
    <lineage>
        <taxon>Eukaryota</taxon>
        <taxon>Fungi</taxon>
        <taxon>Dikarya</taxon>
        <taxon>Ascomycota</taxon>
        <taxon>Saccharomycotina</taxon>
        <taxon>Saccharomycetes</taxon>
        <taxon>Saccharomycetales</taxon>
        <taxon>Saccharomycetaceae</taxon>
        <taxon>Saccharomyces</taxon>
    </lineage>
</organism>
<feature type="compositionally biased region" description="Low complexity" evidence="1">
    <location>
        <begin position="43"/>
        <end position="68"/>
    </location>
</feature>
<evidence type="ECO:0000256" key="1">
    <source>
        <dbReference type="SAM" id="MobiDB-lite"/>
    </source>
</evidence>
<name>J8Q4S0_SACAR</name>
<proteinExistence type="predicted"/>
<reference evidence="2 3" key="1">
    <citation type="journal article" date="2013" name="BMC Genomics">
        <title>High quality de novo sequencing and assembly of the Saccharomyces arboricolus genome.</title>
        <authorList>
            <person name="Liti G."/>
            <person name="Nguyen Ba A.N."/>
            <person name="Blythe M."/>
            <person name="Mueller C.A."/>
            <person name="Bergstroem A."/>
            <person name="Cubillos F.A."/>
            <person name="Dafhnis-Calas F."/>
            <person name="Khoshraftar S."/>
            <person name="Malla S."/>
            <person name="Mehta N."/>
            <person name="Siow C.C."/>
            <person name="Warringer J."/>
            <person name="Moses A.M."/>
            <person name="Louis E.J."/>
            <person name="Nieduszynski C.A."/>
        </authorList>
    </citation>
    <scope>NUCLEOTIDE SEQUENCE [LARGE SCALE GENOMIC DNA]</scope>
    <source>
        <strain evidence="3">H-6 / AS 2.3317 / CBS 10644</strain>
    </source>
</reference>
<dbReference type="OrthoDB" id="2405700at2759"/>
<dbReference type="InterPro" id="IPR038910">
    <property type="entry name" value="Hua1-like"/>
</dbReference>
<feature type="compositionally biased region" description="Pro residues" evidence="1">
    <location>
        <begin position="27"/>
        <end position="42"/>
    </location>
</feature>
<evidence type="ECO:0000313" key="3">
    <source>
        <dbReference type="Proteomes" id="UP000006968"/>
    </source>
</evidence>
<dbReference type="PANTHER" id="PTHR28031:SF1">
    <property type="entry name" value="PROLINE-RICH PROTEIN HUA1"/>
    <property type="match status" value="1"/>
</dbReference>